<organism evidence="1 2">
    <name type="scientific">Pseudomonas syringae pv. maculicola</name>
    <dbReference type="NCBI Taxonomy" id="59511"/>
    <lineage>
        <taxon>Bacteria</taxon>
        <taxon>Pseudomonadati</taxon>
        <taxon>Pseudomonadota</taxon>
        <taxon>Gammaproteobacteria</taxon>
        <taxon>Pseudomonadales</taxon>
        <taxon>Pseudomonadaceae</taxon>
        <taxon>Pseudomonas</taxon>
    </lineage>
</organism>
<comment type="caution">
    <text evidence="1">The sequence shown here is derived from an EMBL/GenBank/DDBJ whole genome shotgun (WGS) entry which is preliminary data.</text>
</comment>
<gene>
    <name evidence="1" type="ORF">APX70_07767</name>
</gene>
<name>A0A3M2UVZ5_PSEYM</name>
<sequence>ATAPGVVRAFSILNAESLVDSQPAYEWFQTRYERIHAHLLGQFSG</sequence>
<proteinExistence type="predicted"/>
<feature type="non-terminal residue" evidence="1">
    <location>
        <position position="45"/>
    </location>
</feature>
<dbReference type="EMBL" id="RBNL01004508">
    <property type="protein sequence ID" value="RML30648.1"/>
    <property type="molecule type" value="Genomic_DNA"/>
</dbReference>
<evidence type="ECO:0000313" key="1">
    <source>
        <dbReference type="EMBL" id="RML30648.1"/>
    </source>
</evidence>
<feature type="non-terminal residue" evidence="1">
    <location>
        <position position="1"/>
    </location>
</feature>
<dbReference type="Proteomes" id="UP000282378">
    <property type="component" value="Unassembled WGS sequence"/>
</dbReference>
<dbReference type="AlphaFoldDB" id="A0A3M2UVZ5"/>
<protein>
    <submittedName>
        <fullName evidence="1">TetR family transcriptional regulator</fullName>
    </submittedName>
</protein>
<evidence type="ECO:0000313" key="2">
    <source>
        <dbReference type="Proteomes" id="UP000282378"/>
    </source>
</evidence>
<accession>A0A3M2UVZ5</accession>
<reference evidence="1 2" key="1">
    <citation type="submission" date="2018-08" db="EMBL/GenBank/DDBJ databases">
        <title>Recombination of ecologically and evolutionarily significant loci maintains genetic cohesion in the Pseudomonas syringae species complex.</title>
        <authorList>
            <person name="Dillon M."/>
            <person name="Thakur S."/>
            <person name="Almeida R.N.D."/>
            <person name="Weir B.S."/>
            <person name="Guttman D.S."/>
        </authorList>
    </citation>
    <scope>NUCLEOTIDE SEQUENCE [LARGE SCALE GENOMIC DNA]</scope>
    <source>
        <strain evidence="1 2">88_10</strain>
    </source>
</reference>